<keyword evidence="4" id="KW-1185">Reference proteome</keyword>
<sequence>MNVVGRFFGRYLLRRVLRGQQRGRGSYGARGYGPGGRAGRGGFGRIGPFPSYSARTRRGNRVTVSGCCLPLALSPLAVGALAARVLRSTR</sequence>
<protein>
    <submittedName>
        <fullName evidence="3">Uncharacterized protein</fullName>
    </submittedName>
</protein>
<dbReference type="RefSeq" id="WP_146915449.1">
    <property type="nucleotide sequence ID" value="NZ_CP042430.1"/>
</dbReference>
<keyword evidence="2" id="KW-0812">Transmembrane</keyword>
<accession>A0A5B8U033</accession>
<keyword evidence="2" id="KW-1133">Transmembrane helix</keyword>
<dbReference type="EMBL" id="CP042430">
    <property type="protein sequence ID" value="QEC46347.1"/>
    <property type="molecule type" value="Genomic_DNA"/>
</dbReference>
<evidence type="ECO:0000313" key="4">
    <source>
        <dbReference type="Proteomes" id="UP000321805"/>
    </source>
</evidence>
<evidence type="ECO:0000256" key="1">
    <source>
        <dbReference type="SAM" id="MobiDB-lite"/>
    </source>
</evidence>
<feature type="compositionally biased region" description="Gly residues" evidence="1">
    <location>
        <begin position="25"/>
        <end position="44"/>
    </location>
</feature>
<feature type="transmembrane region" description="Helical" evidence="2">
    <location>
        <begin position="62"/>
        <end position="86"/>
    </location>
</feature>
<proteinExistence type="predicted"/>
<dbReference type="AlphaFoldDB" id="A0A5B8U033"/>
<evidence type="ECO:0000256" key="2">
    <source>
        <dbReference type="SAM" id="Phobius"/>
    </source>
</evidence>
<dbReference type="Proteomes" id="UP000321805">
    <property type="component" value="Chromosome"/>
</dbReference>
<feature type="region of interest" description="Disordered" evidence="1">
    <location>
        <begin position="23"/>
        <end position="44"/>
    </location>
</feature>
<dbReference type="KEGG" id="bsol:FSW04_01315"/>
<keyword evidence="2" id="KW-0472">Membrane</keyword>
<gene>
    <name evidence="3" type="ORF">FSW04_01315</name>
</gene>
<organism evidence="3 4">
    <name type="scientific">Baekduia soli</name>
    <dbReference type="NCBI Taxonomy" id="496014"/>
    <lineage>
        <taxon>Bacteria</taxon>
        <taxon>Bacillati</taxon>
        <taxon>Actinomycetota</taxon>
        <taxon>Thermoleophilia</taxon>
        <taxon>Solirubrobacterales</taxon>
        <taxon>Baekduiaceae</taxon>
        <taxon>Baekduia</taxon>
    </lineage>
</organism>
<name>A0A5B8U033_9ACTN</name>
<reference evidence="3 4" key="1">
    <citation type="journal article" date="2018" name="J. Microbiol.">
        <title>Baekduia soli gen. nov., sp. nov., a novel bacterium isolated from the soil of Baekdu Mountain and proposal of a novel family name, Baekduiaceae fam. nov.</title>
        <authorList>
            <person name="An D.S."/>
            <person name="Siddiqi M.Z."/>
            <person name="Kim K.H."/>
            <person name="Yu H.S."/>
            <person name="Im W.T."/>
        </authorList>
    </citation>
    <scope>NUCLEOTIDE SEQUENCE [LARGE SCALE GENOMIC DNA]</scope>
    <source>
        <strain evidence="3 4">BR7-21</strain>
    </source>
</reference>
<evidence type="ECO:0000313" key="3">
    <source>
        <dbReference type="EMBL" id="QEC46347.1"/>
    </source>
</evidence>